<reference evidence="3 4" key="1">
    <citation type="submission" date="2019-08" db="EMBL/GenBank/DDBJ databases">
        <title>Arthrobacter sp. nov., isolated from plateau pika and Tibetan wild ass.</title>
        <authorList>
            <person name="Ge Y."/>
        </authorList>
    </citation>
    <scope>NUCLEOTIDE SEQUENCE [LARGE SCALE GENOMIC DNA]</scope>
    <source>
        <strain evidence="3 4">785</strain>
    </source>
</reference>
<feature type="region of interest" description="Disordered" evidence="1">
    <location>
        <begin position="155"/>
        <end position="178"/>
    </location>
</feature>
<sequence>MAAQIQPVLVTVPLSPRHPHSVRTIVGLSMAAMLFLVLGGGDLATLLIGIGFLFHPVRATTDKLVRWPRQDRADAEALTRVVREYFYNAPAVDVHGVRELAAKRQVQVNGGGGGQLRIALTGRRKPTAAGSRPEARMSFKCGDVGLTDFDRLLQNAENDPSVRRATDRMRRPETGAAA</sequence>
<dbReference type="AlphaFoldDB" id="A0A5N6MFB3"/>
<evidence type="ECO:0000313" key="4">
    <source>
        <dbReference type="Proteomes" id="UP000326852"/>
    </source>
</evidence>
<evidence type="ECO:0000313" key="3">
    <source>
        <dbReference type="EMBL" id="KAD3514880.1"/>
    </source>
</evidence>
<keyword evidence="4" id="KW-1185">Reference proteome</keyword>
<keyword evidence="2" id="KW-0472">Membrane</keyword>
<name>A0A5N6MFB3_9MICC</name>
<dbReference type="EMBL" id="VTFX01000005">
    <property type="protein sequence ID" value="KAD3514880.1"/>
    <property type="molecule type" value="Genomic_DNA"/>
</dbReference>
<keyword evidence="2" id="KW-1133">Transmembrane helix</keyword>
<organism evidence="3 4">
    <name type="scientific">Arthrobacter yangruifuii</name>
    <dbReference type="NCBI Taxonomy" id="2606616"/>
    <lineage>
        <taxon>Bacteria</taxon>
        <taxon>Bacillati</taxon>
        <taxon>Actinomycetota</taxon>
        <taxon>Actinomycetes</taxon>
        <taxon>Micrococcales</taxon>
        <taxon>Micrococcaceae</taxon>
        <taxon>Arthrobacter</taxon>
    </lineage>
</organism>
<evidence type="ECO:0000256" key="2">
    <source>
        <dbReference type="SAM" id="Phobius"/>
    </source>
</evidence>
<gene>
    <name evidence="3" type="ORF">GD627_11170</name>
</gene>
<evidence type="ECO:0000256" key="1">
    <source>
        <dbReference type="SAM" id="MobiDB-lite"/>
    </source>
</evidence>
<dbReference type="RefSeq" id="WP_152272571.1">
    <property type="nucleotide sequence ID" value="NZ_VTFX01000005.1"/>
</dbReference>
<accession>A0A5N6MFB3</accession>
<keyword evidence="2" id="KW-0812">Transmembrane</keyword>
<protein>
    <submittedName>
        <fullName evidence="3">Uncharacterized protein</fullName>
    </submittedName>
</protein>
<comment type="caution">
    <text evidence="3">The sequence shown here is derived from an EMBL/GenBank/DDBJ whole genome shotgun (WGS) entry which is preliminary data.</text>
</comment>
<feature type="transmembrane region" description="Helical" evidence="2">
    <location>
        <begin position="25"/>
        <end position="54"/>
    </location>
</feature>
<dbReference type="Proteomes" id="UP000326852">
    <property type="component" value="Unassembled WGS sequence"/>
</dbReference>
<proteinExistence type="predicted"/>
<feature type="compositionally biased region" description="Basic and acidic residues" evidence="1">
    <location>
        <begin position="160"/>
        <end position="178"/>
    </location>
</feature>